<evidence type="ECO:0000256" key="2">
    <source>
        <dbReference type="ARBA" id="ARBA00022475"/>
    </source>
</evidence>
<keyword evidence="2" id="KW-1003">Cell membrane</keyword>
<comment type="subcellular location">
    <subcellularLocation>
        <location evidence="1">Cell membrane</location>
        <topology evidence="1">Multi-pass membrane protein</topology>
    </subcellularLocation>
</comment>
<feature type="transmembrane region" description="Helical" evidence="6">
    <location>
        <begin position="25"/>
        <end position="43"/>
    </location>
</feature>
<dbReference type="PANTHER" id="PTHR47089">
    <property type="entry name" value="ABC TRANSPORTER, PERMEASE PROTEIN"/>
    <property type="match status" value="1"/>
</dbReference>
<gene>
    <name evidence="7" type="ORF">Q604_UNBC08616G0001</name>
</gene>
<reference evidence="7" key="1">
    <citation type="submission" date="2013-12" db="EMBL/GenBank/DDBJ databases">
        <title>A Varibaculum cambriense genome reconstructed from a premature infant gut community with otherwise low bacterial novelty that shifts toward anaerobic metabolism during the third week of life.</title>
        <authorList>
            <person name="Brown C.T."/>
            <person name="Sharon I."/>
            <person name="Thomas B.C."/>
            <person name="Castelle C.J."/>
            <person name="Morowitz M.J."/>
            <person name="Banfield J.F."/>
        </authorList>
    </citation>
    <scope>NUCLEOTIDE SEQUENCE</scope>
</reference>
<keyword evidence="3 6" id="KW-0812">Transmembrane</keyword>
<accession>W1Y3N1</accession>
<organism evidence="7">
    <name type="scientific">human gut metagenome</name>
    <dbReference type="NCBI Taxonomy" id="408170"/>
    <lineage>
        <taxon>unclassified sequences</taxon>
        <taxon>metagenomes</taxon>
        <taxon>organismal metagenomes</taxon>
    </lineage>
</organism>
<evidence type="ECO:0000256" key="5">
    <source>
        <dbReference type="ARBA" id="ARBA00023136"/>
    </source>
</evidence>
<evidence type="ECO:0000313" key="7">
    <source>
        <dbReference type="EMBL" id="ETJ37147.1"/>
    </source>
</evidence>
<name>W1Y3N1_9ZZZZ</name>
<feature type="non-terminal residue" evidence="7">
    <location>
        <position position="1"/>
    </location>
</feature>
<dbReference type="Pfam" id="PF02653">
    <property type="entry name" value="BPD_transp_2"/>
    <property type="match status" value="1"/>
</dbReference>
<evidence type="ECO:0000256" key="6">
    <source>
        <dbReference type="SAM" id="Phobius"/>
    </source>
</evidence>
<evidence type="ECO:0000256" key="4">
    <source>
        <dbReference type="ARBA" id="ARBA00022989"/>
    </source>
</evidence>
<evidence type="ECO:0000256" key="1">
    <source>
        <dbReference type="ARBA" id="ARBA00004651"/>
    </source>
</evidence>
<dbReference type="GO" id="GO:0022857">
    <property type="term" value="F:transmembrane transporter activity"/>
    <property type="evidence" value="ECO:0007669"/>
    <property type="project" value="InterPro"/>
</dbReference>
<dbReference type="InterPro" id="IPR001851">
    <property type="entry name" value="ABC_transp_permease"/>
</dbReference>
<protein>
    <submittedName>
        <fullName evidence="7">Amino acid or sugar ABC transport system, permease protein</fullName>
    </submittedName>
</protein>
<keyword evidence="5 6" id="KW-0472">Membrane</keyword>
<proteinExistence type="predicted"/>
<dbReference type="PANTHER" id="PTHR47089:SF1">
    <property type="entry name" value="GUANOSINE ABC TRANSPORTER PERMEASE PROTEIN NUPP"/>
    <property type="match status" value="1"/>
</dbReference>
<feature type="non-terminal residue" evidence="7">
    <location>
        <position position="70"/>
    </location>
</feature>
<keyword evidence="4 6" id="KW-1133">Transmembrane helix</keyword>
<dbReference type="GO" id="GO:0005886">
    <property type="term" value="C:plasma membrane"/>
    <property type="evidence" value="ECO:0007669"/>
    <property type="project" value="UniProtKB-SubCell"/>
</dbReference>
<comment type="caution">
    <text evidence="7">The sequence shown here is derived from an EMBL/GenBank/DDBJ whole genome shotgun (WGS) entry which is preliminary data.</text>
</comment>
<sequence>AGFVGGAIWGAIAGVLKARAGANEVIVTIMLNYIASGLLAWLLTTKAFQMPGRTDPIAPIVDWNATFPRL</sequence>
<evidence type="ECO:0000256" key="3">
    <source>
        <dbReference type="ARBA" id="ARBA00022692"/>
    </source>
</evidence>
<dbReference type="AlphaFoldDB" id="W1Y3N1"/>
<dbReference type="EMBL" id="AZMM01008616">
    <property type="protein sequence ID" value="ETJ37147.1"/>
    <property type="molecule type" value="Genomic_DNA"/>
</dbReference>